<gene>
    <name evidence="1" type="ORF">B7P43_G13887</name>
</gene>
<dbReference type="InParanoid" id="A0A2J7Q9H4"/>
<dbReference type="Proteomes" id="UP000235965">
    <property type="component" value="Unassembled WGS sequence"/>
</dbReference>
<protein>
    <submittedName>
        <fullName evidence="1">Uncharacterized protein</fullName>
    </submittedName>
</protein>
<keyword evidence="2" id="KW-1185">Reference proteome</keyword>
<dbReference type="OrthoDB" id="194358at2759"/>
<name>A0A2J7Q9H4_9NEOP</name>
<evidence type="ECO:0000313" key="2">
    <source>
        <dbReference type="Proteomes" id="UP000235965"/>
    </source>
</evidence>
<comment type="caution">
    <text evidence="1">The sequence shown here is derived from an EMBL/GenBank/DDBJ whole genome shotgun (WGS) entry which is preliminary data.</text>
</comment>
<organism evidence="1 2">
    <name type="scientific">Cryptotermes secundus</name>
    <dbReference type="NCBI Taxonomy" id="105785"/>
    <lineage>
        <taxon>Eukaryota</taxon>
        <taxon>Metazoa</taxon>
        <taxon>Ecdysozoa</taxon>
        <taxon>Arthropoda</taxon>
        <taxon>Hexapoda</taxon>
        <taxon>Insecta</taxon>
        <taxon>Pterygota</taxon>
        <taxon>Neoptera</taxon>
        <taxon>Polyneoptera</taxon>
        <taxon>Dictyoptera</taxon>
        <taxon>Blattodea</taxon>
        <taxon>Blattoidea</taxon>
        <taxon>Termitoidae</taxon>
        <taxon>Kalotermitidae</taxon>
        <taxon>Cryptotermitinae</taxon>
        <taxon>Cryptotermes</taxon>
    </lineage>
</organism>
<accession>A0A2J7Q9H4</accession>
<reference evidence="1 2" key="1">
    <citation type="submission" date="2017-12" db="EMBL/GenBank/DDBJ databases">
        <title>Hemimetabolous genomes reveal molecular basis of termite eusociality.</title>
        <authorList>
            <person name="Harrison M.C."/>
            <person name="Jongepier E."/>
            <person name="Robertson H.M."/>
            <person name="Arning N."/>
            <person name="Bitard-Feildel T."/>
            <person name="Chao H."/>
            <person name="Childers C.P."/>
            <person name="Dinh H."/>
            <person name="Doddapaneni H."/>
            <person name="Dugan S."/>
            <person name="Gowin J."/>
            <person name="Greiner C."/>
            <person name="Han Y."/>
            <person name="Hu H."/>
            <person name="Hughes D.S.T."/>
            <person name="Huylmans A.-K."/>
            <person name="Kemena C."/>
            <person name="Kremer L.P.M."/>
            <person name="Lee S.L."/>
            <person name="Lopez-Ezquerra A."/>
            <person name="Mallet L."/>
            <person name="Monroy-Kuhn J.M."/>
            <person name="Moser A."/>
            <person name="Murali S.C."/>
            <person name="Muzny D.M."/>
            <person name="Otani S."/>
            <person name="Piulachs M.-D."/>
            <person name="Poelchau M."/>
            <person name="Qu J."/>
            <person name="Schaub F."/>
            <person name="Wada-Katsumata A."/>
            <person name="Worley K.C."/>
            <person name="Xie Q."/>
            <person name="Ylla G."/>
            <person name="Poulsen M."/>
            <person name="Gibbs R.A."/>
            <person name="Schal C."/>
            <person name="Richards S."/>
            <person name="Belles X."/>
            <person name="Korb J."/>
            <person name="Bornberg-Bauer E."/>
        </authorList>
    </citation>
    <scope>NUCLEOTIDE SEQUENCE [LARGE SCALE GENOMIC DNA]</scope>
    <source>
        <tissue evidence="1">Whole body</tissue>
    </source>
</reference>
<proteinExistence type="predicted"/>
<dbReference type="AlphaFoldDB" id="A0A2J7Q9H4"/>
<sequence length="199" mass="23033">MLHLDTALRKTLMKEKSFRERIHELEEDLNVTLMTLQTSKDYAQQLLGKYEEVTFNIEREMNKHRNLCRSYKNLISEYEKLKAKNEGKAKSGDGREVTGQANEELVEDRSAVTDVEEQMSLLVKSQTELKKKIMVYNEGPPLFGDLNEEMVEGAEVLDGYRKLILDTLERQPHLECEMIEETLATRKRQHVSTASRASP</sequence>
<dbReference type="EMBL" id="NEVH01016358">
    <property type="protein sequence ID" value="PNF25236.1"/>
    <property type="molecule type" value="Genomic_DNA"/>
</dbReference>
<evidence type="ECO:0000313" key="1">
    <source>
        <dbReference type="EMBL" id="PNF25236.1"/>
    </source>
</evidence>